<evidence type="ECO:0000256" key="1">
    <source>
        <dbReference type="ARBA" id="ARBA00022723"/>
    </source>
</evidence>
<feature type="region of interest" description="Disordered" evidence="3">
    <location>
        <begin position="82"/>
        <end position="164"/>
    </location>
</feature>
<dbReference type="PANTHER" id="PTHR21119:SF5">
    <property type="entry name" value="C2 DOMAIN-CONTAINING PROTEIN"/>
    <property type="match status" value="1"/>
</dbReference>
<feature type="compositionally biased region" description="Low complexity" evidence="3">
    <location>
        <begin position="765"/>
        <end position="800"/>
    </location>
</feature>
<feature type="compositionally biased region" description="Low complexity" evidence="3">
    <location>
        <begin position="698"/>
        <end position="715"/>
    </location>
</feature>
<dbReference type="VEuPathDB" id="VectorBase:CSON005932"/>
<feature type="compositionally biased region" description="Low complexity" evidence="3">
    <location>
        <begin position="549"/>
        <end position="562"/>
    </location>
</feature>
<dbReference type="InterPro" id="IPR039934">
    <property type="entry name" value="C2CD2/C2CD2L"/>
</dbReference>
<feature type="compositionally biased region" description="Low complexity" evidence="3">
    <location>
        <begin position="634"/>
        <end position="648"/>
    </location>
</feature>
<dbReference type="SMART" id="SM00239">
    <property type="entry name" value="C2"/>
    <property type="match status" value="1"/>
</dbReference>
<proteinExistence type="predicted"/>
<dbReference type="AlphaFoldDB" id="A0A336MTQ0"/>
<keyword evidence="4" id="KW-0472">Membrane</keyword>
<accession>A0A336MTQ0</accession>
<keyword evidence="2" id="KW-0862">Zinc</keyword>
<dbReference type="InterPro" id="IPR000008">
    <property type="entry name" value="C2_dom"/>
</dbReference>
<dbReference type="CDD" id="cd08678">
    <property type="entry name" value="C2_C21orf25-like"/>
    <property type="match status" value="1"/>
</dbReference>
<dbReference type="EMBL" id="UFQT01002283">
    <property type="protein sequence ID" value="SSX33095.1"/>
    <property type="molecule type" value="Genomic_DNA"/>
</dbReference>
<dbReference type="EMBL" id="UFQS01002283">
    <property type="protein sequence ID" value="SSX13669.1"/>
    <property type="molecule type" value="Genomic_DNA"/>
</dbReference>
<dbReference type="Pfam" id="PF00130">
    <property type="entry name" value="C1_1"/>
    <property type="match status" value="1"/>
</dbReference>
<dbReference type="PROSITE" id="PS50004">
    <property type="entry name" value="C2"/>
    <property type="match status" value="1"/>
</dbReference>
<keyword evidence="1" id="KW-0479">Metal-binding</keyword>
<dbReference type="SUPFAM" id="SSF57889">
    <property type="entry name" value="Cysteine-rich domain"/>
    <property type="match status" value="1"/>
</dbReference>
<gene>
    <name evidence="8" type="primary">CSON005932</name>
</gene>
<dbReference type="Pfam" id="PF00168">
    <property type="entry name" value="C2"/>
    <property type="match status" value="1"/>
</dbReference>
<feature type="region of interest" description="Disordered" evidence="3">
    <location>
        <begin position="624"/>
        <end position="800"/>
    </location>
</feature>
<dbReference type="Gene3D" id="2.60.40.150">
    <property type="entry name" value="C2 domain"/>
    <property type="match status" value="1"/>
</dbReference>
<feature type="domain" description="C2" evidence="5">
    <location>
        <begin position="369"/>
        <end position="484"/>
    </location>
</feature>
<dbReference type="PANTHER" id="PTHR21119">
    <property type="entry name" value="C2 DOMAIN-CONTAINING PROTEIN"/>
    <property type="match status" value="1"/>
</dbReference>
<feature type="compositionally biased region" description="Low complexity" evidence="3">
    <location>
        <begin position="669"/>
        <end position="681"/>
    </location>
</feature>
<feature type="compositionally biased region" description="Low complexity" evidence="3">
    <location>
        <begin position="527"/>
        <end position="538"/>
    </location>
</feature>
<protein>
    <submittedName>
        <fullName evidence="8">CSON005932 protein</fullName>
    </submittedName>
</protein>
<organism evidence="8">
    <name type="scientific">Culicoides sonorensis</name>
    <name type="common">Biting midge</name>
    <dbReference type="NCBI Taxonomy" id="179676"/>
    <lineage>
        <taxon>Eukaryota</taxon>
        <taxon>Metazoa</taxon>
        <taxon>Ecdysozoa</taxon>
        <taxon>Arthropoda</taxon>
        <taxon>Hexapoda</taxon>
        <taxon>Insecta</taxon>
        <taxon>Pterygota</taxon>
        <taxon>Neoptera</taxon>
        <taxon>Endopterygota</taxon>
        <taxon>Diptera</taxon>
        <taxon>Nematocera</taxon>
        <taxon>Chironomoidea</taxon>
        <taxon>Ceratopogonidae</taxon>
        <taxon>Ceratopogoninae</taxon>
        <taxon>Culicoides</taxon>
        <taxon>Monoculicoides</taxon>
    </lineage>
</organism>
<dbReference type="PROSITE" id="PS00479">
    <property type="entry name" value="ZF_DAG_PE_1"/>
    <property type="match status" value="1"/>
</dbReference>
<keyword evidence="4" id="KW-1133">Transmembrane helix</keyword>
<evidence type="ECO:0000313" key="8">
    <source>
        <dbReference type="EMBL" id="SSX33095.1"/>
    </source>
</evidence>
<evidence type="ECO:0000256" key="3">
    <source>
        <dbReference type="SAM" id="MobiDB-lite"/>
    </source>
</evidence>
<dbReference type="SMART" id="SM00109">
    <property type="entry name" value="C1"/>
    <property type="match status" value="1"/>
</dbReference>
<feature type="compositionally biased region" description="Gly residues" evidence="3">
    <location>
        <begin position="101"/>
        <end position="112"/>
    </location>
</feature>
<evidence type="ECO:0000259" key="5">
    <source>
        <dbReference type="PROSITE" id="PS50004"/>
    </source>
</evidence>
<evidence type="ECO:0000256" key="2">
    <source>
        <dbReference type="ARBA" id="ARBA00022833"/>
    </source>
</evidence>
<dbReference type="PROSITE" id="PS50081">
    <property type="entry name" value="ZF_DAG_PE_2"/>
    <property type="match status" value="1"/>
</dbReference>
<dbReference type="InterPro" id="IPR002219">
    <property type="entry name" value="PKC_DAG/PE"/>
</dbReference>
<feature type="domain" description="Phorbol-ester/DAG-type" evidence="6">
    <location>
        <begin position="854"/>
        <end position="905"/>
    </location>
</feature>
<evidence type="ECO:0000259" key="6">
    <source>
        <dbReference type="PROSITE" id="PS50081"/>
    </source>
</evidence>
<dbReference type="GO" id="GO:0046872">
    <property type="term" value="F:metal ion binding"/>
    <property type="evidence" value="ECO:0007669"/>
    <property type="project" value="UniProtKB-KW"/>
</dbReference>
<evidence type="ECO:0000256" key="4">
    <source>
        <dbReference type="SAM" id="Phobius"/>
    </source>
</evidence>
<sequence>MAIEDLADQVEDYICTFEGFGDIAMDSLAMFVFIWSLCVLVSIWLGKFLYNKYILKKGSITTETTTTSALPTGPVTKSVASVSSTVPIRKSEPREIVRSSGHGGGGGGGGMSRGLSSTPIRADTPLAGQAQLARKRLTRKSPGPEIRSKNRYTPIPQNIMGEDPSSTTWATRTFRWLYSDLTIVNELLQTWTVAVNDYIRTELRKEEITIEIVRVLSESTVPNLSNLYVEPTGNAHEVLLTCDCECNIVMQAKAFTNNNDKVEVSHYKVTVSRFKAHLGLVMNYITLKGAMRIEGYPDIRLIINSIGAIKPGKEETSVQAAINETLVAALRDTNYPLDFSIYATCPRGMDMEPNYDSYSMTTSEFTLQSEEEYNMYRTRSPTFLSCSRRLLVKVVRGEGIVGAKESYCVVEMDEPAQKNQTNTKPGDNPYWDEHFLFNLSTNSAELLFEVYDSPMKPNGPPKFMGLGLVGIDELSVGLASTQILTLQPRPYETETINGSITVEFVFIEGANIDAKRPEIVPRSLRHAAQSPASPPSSAHNGIKHKTHYNLSSSTPTPSSSSLNSDICKFNFSLKTKKNPINIKFDLPYTDSTLRTTNISPIAKHEPYDRRNPYNDHKLNAMQTLNGTKEPSMPTSNTNTNANRSNLANQYHHNGLLSPTTNYHSSSATNNNLNNNNNNNNLSPYGASTQNGDHKGSASKLNQEQQQKSQQLQNQQGTDPNLDERGRPKTKRNFFGNIKKRLTRSKSRSVDRENYLDTRSASSDRPSGTLSQSQTGGSQGGTLPSMNLSRRSSISESSNVSGWSSASAKTFVHEASTLVLETVENGVKRHFLVPLAIAQRPRWRRKGTKLHIYNDHTFIAKHISGGAICEVCNRSIMRRPGKQGYECRDCGLKCHKPCHVKTAQVCQKSTILTIELFKLNDAELDRYTRKL</sequence>
<dbReference type="InterPro" id="IPR046349">
    <property type="entry name" value="C1-like_sf"/>
</dbReference>
<dbReference type="InterPro" id="IPR035892">
    <property type="entry name" value="C2_domain_sf"/>
</dbReference>
<reference evidence="8" key="2">
    <citation type="submission" date="2018-07" db="EMBL/GenBank/DDBJ databases">
        <authorList>
            <person name="Quirk P.G."/>
            <person name="Krulwich T.A."/>
        </authorList>
    </citation>
    <scope>NUCLEOTIDE SEQUENCE</scope>
</reference>
<feature type="transmembrane region" description="Helical" evidence="4">
    <location>
        <begin position="28"/>
        <end position="50"/>
    </location>
</feature>
<feature type="compositionally biased region" description="Basic residues" evidence="3">
    <location>
        <begin position="727"/>
        <end position="746"/>
    </location>
</feature>
<dbReference type="SUPFAM" id="SSF49562">
    <property type="entry name" value="C2 domain (Calcium/lipid-binding domain, CaLB)"/>
    <property type="match status" value="1"/>
</dbReference>
<reference evidence="7" key="1">
    <citation type="submission" date="2018-04" db="EMBL/GenBank/DDBJ databases">
        <authorList>
            <person name="Go L.Y."/>
            <person name="Mitchell J.A."/>
        </authorList>
    </citation>
    <scope>NUCLEOTIDE SEQUENCE</scope>
    <source>
        <tissue evidence="7">Whole organism</tissue>
    </source>
</reference>
<dbReference type="Gene3D" id="3.30.60.20">
    <property type="match status" value="1"/>
</dbReference>
<name>A0A336MTQ0_CULSO</name>
<feature type="region of interest" description="Disordered" evidence="3">
    <location>
        <begin position="524"/>
        <end position="562"/>
    </location>
</feature>
<evidence type="ECO:0000313" key="7">
    <source>
        <dbReference type="EMBL" id="SSX13669.1"/>
    </source>
</evidence>
<keyword evidence="4" id="KW-0812">Transmembrane</keyword>
<dbReference type="CDD" id="cd20831">
    <property type="entry name" value="C1_dGM13116p-like"/>
    <property type="match status" value="1"/>
</dbReference>
<feature type="compositionally biased region" description="Polar residues" evidence="3">
    <location>
        <begin position="656"/>
        <end position="668"/>
    </location>
</feature>